<protein>
    <recommendedName>
        <fullName evidence="3">CBM-cenC domain-containing protein</fullName>
    </recommendedName>
</protein>
<accession>A0A485LWS2</accession>
<dbReference type="Gene3D" id="2.60.120.260">
    <property type="entry name" value="Galactose-binding domain-like"/>
    <property type="match status" value="1"/>
</dbReference>
<dbReference type="EMBL" id="CAADRN010000083">
    <property type="protein sequence ID" value="VFU12390.1"/>
    <property type="molecule type" value="Genomic_DNA"/>
</dbReference>
<dbReference type="SUPFAM" id="SSF49785">
    <property type="entry name" value="Galactose-binding domain-like"/>
    <property type="match status" value="1"/>
</dbReference>
<feature type="region of interest" description="Disordered" evidence="1">
    <location>
        <begin position="1"/>
        <end position="37"/>
    </location>
</feature>
<sequence>MSPDQSTVGFDNISLGQTGSAPGGGHPSNLLNNGDFSRDKQGWSAGGNLKTEANGNKYVSNSYNWQLYQDLALTPGQEYRLGALTRRGTAKSADARVAVAFINSAGVRTVSYDFRYRHKGTGWEAIPGQTISVPSGTVTTRIYLLSATESGYHDFDNIVLTQ</sequence>
<proteinExistence type="predicted"/>
<dbReference type="AlphaFoldDB" id="A0A485LWS2"/>
<feature type="compositionally biased region" description="Polar residues" evidence="1">
    <location>
        <begin position="1"/>
        <end position="20"/>
    </location>
</feature>
<reference evidence="2" key="1">
    <citation type="submission" date="2019-03" db="EMBL/GenBank/DDBJ databases">
        <authorList>
            <person name="Hao L."/>
        </authorList>
    </citation>
    <scope>NUCLEOTIDE SEQUENCE</scope>
</reference>
<dbReference type="InterPro" id="IPR008979">
    <property type="entry name" value="Galactose-bd-like_sf"/>
</dbReference>
<organism evidence="2">
    <name type="scientific">anaerobic digester metagenome</name>
    <dbReference type="NCBI Taxonomy" id="1263854"/>
    <lineage>
        <taxon>unclassified sequences</taxon>
        <taxon>metagenomes</taxon>
        <taxon>ecological metagenomes</taxon>
    </lineage>
</organism>
<evidence type="ECO:0000256" key="1">
    <source>
        <dbReference type="SAM" id="MobiDB-lite"/>
    </source>
</evidence>
<evidence type="ECO:0000313" key="2">
    <source>
        <dbReference type="EMBL" id="VFU12390.1"/>
    </source>
</evidence>
<name>A0A485LWS2_9ZZZZ</name>
<gene>
    <name evidence="2" type="ORF">SCFA_1730001</name>
</gene>
<evidence type="ECO:0008006" key="3">
    <source>
        <dbReference type="Google" id="ProtNLM"/>
    </source>
</evidence>